<dbReference type="InterPro" id="IPR038008">
    <property type="entry name" value="Jag_KH"/>
</dbReference>
<sequence length="160" mass="17998">MDPQTITDIKNLTEQLLQHLGVTGEVTVEVDESAVVQVTINSAETDSDEDSDTHGILIGYHGETLRALQLVLSLMINQDREEWVQLIVDVDGYRHRRDEQLISLANRMAEKVMYLKEPIALNPMPAIDRRIIHMALADNDQVISESSGQGRDRKIVISPK</sequence>
<name>A0A955LGQ7_UNCKA</name>
<dbReference type="InterPro" id="IPR039247">
    <property type="entry name" value="KhpB"/>
</dbReference>
<reference evidence="2" key="1">
    <citation type="submission" date="2020-04" db="EMBL/GenBank/DDBJ databases">
        <authorList>
            <person name="Zhang T."/>
        </authorList>
    </citation>
    <scope>NUCLEOTIDE SEQUENCE</scope>
    <source>
        <strain evidence="2">HKST-UBA01</strain>
    </source>
</reference>
<dbReference type="PROSITE" id="PS51061">
    <property type="entry name" value="R3H"/>
    <property type="match status" value="1"/>
</dbReference>
<dbReference type="EMBL" id="JAGQKX010000034">
    <property type="protein sequence ID" value="MCA9390128.1"/>
    <property type="molecule type" value="Genomic_DNA"/>
</dbReference>
<accession>A0A955LGQ7</accession>
<dbReference type="InterPro" id="IPR034079">
    <property type="entry name" value="R3H_KhpB"/>
</dbReference>
<dbReference type="PANTHER" id="PTHR35800">
    <property type="entry name" value="PROTEIN JAG"/>
    <property type="match status" value="1"/>
</dbReference>
<dbReference type="PANTHER" id="PTHR35800:SF1">
    <property type="entry name" value="RNA-BINDING PROTEIN KHPB"/>
    <property type="match status" value="1"/>
</dbReference>
<gene>
    <name evidence="2" type="ORF">KC571_01885</name>
</gene>
<dbReference type="InterPro" id="IPR015946">
    <property type="entry name" value="KH_dom-like_a/b"/>
</dbReference>
<organism evidence="2 3">
    <name type="scientific">candidate division WWE3 bacterium</name>
    <dbReference type="NCBI Taxonomy" id="2053526"/>
    <lineage>
        <taxon>Bacteria</taxon>
        <taxon>Katanobacteria</taxon>
    </lineage>
</organism>
<dbReference type="Pfam" id="PF13083">
    <property type="entry name" value="KH_KhpA-B"/>
    <property type="match status" value="1"/>
</dbReference>
<proteinExistence type="predicted"/>
<dbReference type="SUPFAM" id="SSF82708">
    <property type="entry name" value="R3H domain"/>
    <property type="match status" value="1"/>
</dbReference>
<dbReference type="Gene3D" id="3.30.1370.50">
    <property type="entry name" value="R3H-like domain"/>
    <property type="match status" value="1"/>
</dbReference>
<protein>
    <submittedName>
        <fullName evidence="2">KH domain-containing protein</fullName>
    </submittedName>
</protein>
<dbReference type="InterPro" id="IPR001374">
    <property type="entry name" value="R3H_dom"/>
</dbReference>
<dbReference type="GO" id="GO:0003723">
    <property type="term" value="F:RNA binding"/>
    <property type="evidence" value="ECO:0007669"/>
    <property type="project" value="InterPro"/>
</dbReference>
<evidence type="ECO:0000313" key="2">
    <source>
        <dbReference type="EMBL" id="MCA9390128.1"/>
    </source>
</evidence>
<feature type="domain" description="R3H" evidence="1">
    <location>
        <begin position="95"/>
        <end position="160"/>
    </location>
</feature>
<evidence type="ECO:0000313" key="3">
    <source>
        <dbReference type="Proteomes" id="UP000701698"/>
    </source>
</evidence>
<dbReference type="SMART" id="SM00393">
    <property type="entry name" value="R3H"/>
    <property type="match status" value="1"/>
</dbReference>
<dbReference type="CDD" id="cd02644">
    <property type="entry name" value="R3H_jag"/>
    <property type="match status" value="1"/>
</dbReference>
<dbReference type="InterPro" id="IPR036867">
    <property type="entry name" value="R3H_dom_sf"/>
</dbReference>
<reference evidence="2" key="2">
    <citation type="journal article" date="2021" name="Microbiome">
        <title>Successional dynamics and alternative stable states in a saline activated sludge microbial community over 9 years.</title>
        <authorList>
            <person name="Wang Y."/>
            <person name="Ye J."/>
            <person name="Ju F."/>
            <person name="Liu L."/>
            <person name="Boyd J.A."/>
            <person name="Deng Y."/>
            <person name="Parks D.H."/>
            <person name="Jiang X."/>
            <person name="Yin X."/>
            <person name="Woodcroft B.J."/>
            <person name="Tyson G.W."/>
            <person name="Hugenholtz P."/>
            <person name="Polz M.F."/>
            <person name="Zhang T."/>
        </authorList>
    </citation>
    <scope>NUCLEOTIDE SEQUENCE</scope>
    <source>
        <strain evidence="2">HKST-UBA01</strain>
    </source>
</reference>
<dbReference type="Proteomes" id="UP000701698">
    <property type="component" value="Unassembled WGS sequence"/>
</dbReference>
<comment type="caution">
    <text evidence="2">The sequence shown here is derived from an EMBL/GenBank/DDBJ whole genome shotgun (WGS) entry which is preliminary data.</text>
</comment>
<dbReference type="Gene3D" id="3.30.300.20">
    <property type="match status" value="1"/>
</dbReference>
<dbReference type="AlphaFoldDB" id="A0A955LGQ7"/>
<dbReference type="CDD" id="cd02414">
    <property type="entry name" value="KH-II_Jag"/>
    <property type="match status" value="1"/>
</dbReference>
<dbReference type="Pfam" id="PF01424">
    <property type="entry name" value="R3H"/>
    <property type="match status" value="1"/>
</dbReference>
<evidence type="ECO:0000259" key="1">
    <source>
        <dbReference type="PROSITE" id="PS51061"/>
    </source>
</evidence>